<feature type="region of interest" description="Disordered" evidence="1">
    <location>
        <begin position="103"/>
        <end position="125"/>
    </location>
</feature>
<reference evidence="2 3" key="1">
    <citation type="journal article" date="2013" name="Nat. Commun.">
        <title>Genome analysis reveals insights into physiology and longevity of the Brandt's bat Myotis brandtii.</title>
        <authorList>
            <person name="Seim I."/>
            <person name="Fang X."/>
            <person name="Xiong Z."/>
            <person name="Lobanov A.V."/>
            <person name="Huang Z."/>
            <person name="Ma S."/>
            <person name="Feng Y."/>
            <person name="Turanov A.A."/>
            <person name="Zhu Y."/>
            <person name="Lenz T.L."/>
            <person name="Gerashchenko M.V."/>
            <person name="Fan D."/>
            <person name="Hee Yim S."/>
            <person name="Yao X."/>
            <person name="Jordan D."/>
            <person name="Xiong Y."/>
            <person name="Ma Y."/>
            <person name="Lyapunov A.N."/>
            <person name="Chen G."/>
            <person name="Kulakova O.I."/>
            <person name="Sun Y."/>
            <person name="Lee S.G."/>
            <person name="Bronson R.T."/>
            <person name="Moskalev A.A."/>
            <person name="Sunyaev S.R."/>
            <person name="Zhang G."/>
            <person name="Krogh A."/>
            <person name="Wang J."/>
            <person name="Gladyshev V.N."/>
        </authorList>
    </citation>
    <scope>NUCLEOTIDE SEQUENCE [LARGE SCALE GENOMIC DNA]</scope>
</reference>
<name>S7NU34_MYOBR</name>
<evidence type="ECO:0000313" key="2">
    <source>
        <dbReference type="EMBL" id="EPQ20490.1"/>
    </source>
</evidence>
<dbReference type="EMBL" id="KE164845">
    <property type="protein sequence ID" value="EPQ20490.1"/>
    <property type="molecule type" value="Genomic_DNA"/>
</dbReference>
<keyword evidence="3" id="KW-1185">Reference proteome</keyword>
<dbReference type="AlphaFoldDB" id="S7NU34"/>
<proteinExistence type="predicted"/>
<evidence type="ECO:0000313" key="3">
    <source>
        <dbReference type="Proteomes" id="UP000052978"/>
    </source>
</evidence>
<accession>S7NU34</accession>
<organism evidence="2 3">
    <name type="scientific">Myotis brandtii</name>
    <name type="common">Brandt's bat</name>
    <dbReference type="NCBI Taxonomy" id="109478"/>
    <lineage>
        <taxon>Eukaryota</taxon>
        <taxon>Metazoa</taxon>
        <taxon>Chordata</taxon>
        <taxon>Craniata</taxon>
        <taxon>Vertebrata</taxon>
        <taxon>Euteleostomi</taxon>
        <taxon>Mammalia</taxon>
        <taxon>Eutheria</taxon>
        <taxon>Laurasiatheria</taxon>
        <taxon>Chiroptera</taxon>
        <taxon>Yangochiroptera</taxon>
        <taxon>Vespertilionidae</taxon>
        <taxon>Myotis</taxon>
    </lineage>
</organism>
<gene>
    <name evidence="2" type="ORF">D623_10024760</name>
</gene>
<protein>
    <submittedName>
        <fullName evidence="2">Uncharacterized protein</fullName>
    </submittedName>
</protein>
<dbReference type="Proteomes" id="UP000052978">
    <property type="component" value="Unassembled WGS sequence"/>
</dbReference>
<sequence>MLPDGFLFSLILKLPSDSFKYLTWHKREQHDILGSQLCCLRVREGPSVEDLLFTQESALPPRKTVLKKHKREAWLQENWEDCKLDHGEHVIVCGRKVAPQGNLFQTKSQKQGDDNMSPGISSKKC</sequence>
<evidence type="ECO:0000256" key="1">
    <source>
        <dbReference type="SAM" id="MobiDB-lite"/>
    </source>
</evidence>